<feature type="compositionally biased region" description="Low complexity" evidence="1">
    <location>
        <begin position="728"/>
        <end position="745"/>
    </location>
</feature>
<evidence type="ECO:0000313" key="5">
    <source>
        <dbReference type="Proteomes" id="UP000249061"/>
    </source>
</evidence>
<feature type="domain" description="EF-hand" evidence="3">
    <location>
        <begin position="50"/>
        <end position="78"/>
    </location>
</feature>
<evidence type="ECO:0000259" key="3">
    <source>
        <dbReference type="PROSITE" id="PS50222"/>
    </source>
</evidence>
<dbReference type="InterPro" id="IPR002048">
    <property type="entry name" value="EF_hand_dom"/>
</dbReference>
<keyword evidence="2" id="KW-0812">Transmembrane</keyword>
<evidence type="ECO:0000313" key="4">
    <source>
        <dbReference type="EMBL" id="PZR05934.1"/>
    </source>
</evidence>
<sequence length="745" mass="80308">MARAFSFFRAGGFDQVRFETGADLLAIDQLDWKLWVALACPTRGLVFDARTLELIDSDKDGRIRANELIAAVKWAGSLVKNPDDFLKAPAELSLSAINDATEEGRQVLASAKTVLAGLGKADATSISVKDSAEAVKTFHGLAFNGDGVIPPESAKSDEQKQLINDIIATIGASDDKSGKKGVNADQVKAFFTAVTEYVTWLSKGEADAALMPLKGDTVAAFEAMNTVKAKVDDFFARCRLTAFDARAGAALNREEKEYLSFAAKDLTITSDEIKALPLSRIEANRSLPLFEQSNPGWSDALANFGHKAVKPLLGDFNAITEAQWNEVKAKLKPFGEWQTSKVGAVVEKLGVDRLKALHTDAAKTTLDALFAEEKAQEPIANSIASVEKLVRYVRDLFKLVNNFVNFKEFYERKTPAIFQVGTLFLDQRQAELVIRVDDAGKHATMAPLSRGYLVYCDAVRAAANEKMSVVAAITAGTSDNLMVGRNGIFKDRDGNSWDATVTKIIDNPISIPQAFWSPYKKAIRFVEDQVAKRAAEEEKDSNALLESGVTHVGKGAEEGKVAKEPRKLDVGVVAALGVAVGGLTAALGALLQSFFGLGMWMPVGVVGLLLLISGPSMLIAWLKLRQRNIGPLLDANGWAVNAHAMLNVPFGASLTSTAKLPPGSKVDTRDPYAEARRPWRLYVALVVLLALGISWYLGKLDHLLPAKVRSVEVLGKNAPAHEEKKVEVAPVDAAKAAPAEAPAAK</sequence>
<protein>
    <recommendedName>
        <fullName evidence="3">EF-hand domain-containing protein</fullName>
    </recommendedName>
</protein>
<dbReference type="AlphaFoldDB" id="A0A2W5URU4"/>
<feature type="transmembrane region" description="Helical" evidence="2">
    <location>
        <begin position="679"/>
        <end position="697"/>
    </location>
</feature>
<comment type="caution">
    <text evidence="4">The sequence shown here is derived from an EMBL/GenBank/DDBJ whole genome shotgun (WGS) entry which is preliminary data.</text>
</comment>
<organism evidence="4 5">
    <name type="scientific">Archangium gephyra</name>
    <dbReference type="NCBI Taxonomy" id="48"/>
    <lineage>
        <taxon>Bacteria</taxon>
        <taxon>Pseudomonadati</taxon>
        <taxon>Myxococcota</taxon>
        <taxon>Myxococcia</taxon>
        <taxon>Myxococcales</taxon>
        <taxon>Cystobacterineae</taxon>
        <taxon>Archangiaceae</taxon>
        <taxon>Archangium</taxon>
    </lineage>
</organism>
<dbReference type="Proteomes" id="UP000249061">
    <property type="component" value="Unassembled WGS sequence"/>
</dbReference>
<gene>
    <name evidence="4" type="ORF">DI536_31220</name>
</gene>
<dbReference type="GO" id="GO:0005509">
    <property type="term" value="F:calcium ion binding"/>
    <property type="evidence" value="ECO:0007669"/>
    <property type="project" value="InterPro"/>
</dbReference>
<evidence type="ECO:0000256" key="2">
    <source>
        <dbReference type="SAM" id="Phobius"/>
    </source>
</evidence>
<feature type="region of interest" description="Disordered" evidence="1">
    <location>
        <begin position="722"/>
        <end position="745"/>
    </location>
</feature>
<evidence type="ECO:0000256" key="1">
    <source>
        <dbReference type="SAM" id="MobiDB-lite"/>
    </source>
</evidence>
<dbReference type="EMBL" id="QFQP01000041">
    <property type="protein sequence ID" value="PZR05934.1"/>
    <property type="molecule type" value="Genomic_DNA"/>
</dbReference>
<proteinExistence type="predicted"/>
<feature type="transmembrane region" description="Helical" evidence="2">
    <location>
        <begin position="597"/>
        <end position="622"/>
    </location>
</feature>
<name>A0A2W5URU4_9BACT</name>
<accession>A0A2W5URU4</accession>
<reference evidence="4 5" key="1">
    <citation type="submission" date="2017-08" db="EMBL/GenBank/DDBJ databases">
        <title>Infants hospitalized years apart are colonized by the same room-sourced microbial strains.</title>
        <authorList>
            <person name="Brooks B."/>
            <person name="Olm M.R."/>
            <person name="Firek B.A."/>
            <person name="Baker R."/>
            <person name="Thomas B.C."/>
            <person name="Morowitz M.J."/>
            <person name="Banfield J.F."/>
        </authorList>
    </citation>
    <scope>NUCLEOTIDE SEQUENCE [LARGE SCALE GENOMIC DNA]</scope>
    <source>
        <strain evidence="4">S2_003_000_R2_14</strain>
    </source>
</reference>
<dbReference type="PROSITE" id="PS50222">
    <property type="entry name" value="EF_HAND_2"/>
    <property type="match status" value="1"/>
</dbReference>
<keyword evidence="2" id="KW-1133">Transmembrane helix</keyword>
<keyword evidence="2" id="KW-0472">Membrane</keyword>